<feature type="compositionally biased region" description="Basic residues" evidence="1">
    <location>
        <begin position="199"/>
        <end position="211"/>
    </location>
</feature>
<dbReference type="RefSeq" id="XP_049179093.1">
    <property type="nucleotide sequence ID" value="XM_049325320.1"/>
</dbReference>
<dbReference type="AlphaFoldDB" id="A0AAI9SUX7"/>
<keyword evidence="3" id="KW-1185">Reference proteome</keyword>
<feature type="compositionally biased region" description="Basic and acidic residues" evidence="1">
    <location>
        <begin position="59"/>
        <end position="100"/>
    </location>
</feature>
<reference evidence="2" key="1">
    <citation type="journal article" date="2022" name="DNA Res.">
        <title>Genome analysis of five recently described species of the CUG-Ser clade uncovers Candida theae as a new hybrid lineage with pathogenic potential in the Candida parapsilosis species complex.</title>
        <authorList>
            <person name="Mixao V."/>
            <person name="Del Olmo V."/>
            <person name="Hegedusova E."/>
            <person name="Saus E."/>
            <person name="Pryszcz L."/>
            <person name="Cillingova A."/>
            <person name="Nosek J."/>
            <person name="Gabaldon T."/>
        </authorList>
    </citation>
    <scope>NUCLEOTIDE SEQUENCE</scope>
    <source>
        <strain evidence="2">CBS 10844</strain>
    </source>
</reference>
<gene>
    <name evidence="2" type="ORF">KGF56_003934</name>
</gene>
<feature type="compositionally biased region" description="Basic and acidic residues" evidence="1">
    <location>
        <begin position="163"/>
        <end position="172"/>
    </location>
</feature>
<evidence type="ECO:0000313" key="2">
    <source>
        <dbReference type="EMBL" id="KAI3403346.2"/>
    </source>
</evidence>
<sequence>MLRLTQRTGLLLADTCFRNLRLRHFHCSRAVWKDEKSKQMLKDLSLNLQKGNINESEDEKNPEKKVDLEEKKQQKQGGGKEKKQRQERELESTQKARQEGECEGELELESTQKARQEGECELELESTQKARQEDEGELESAQKARQEGEREQIQEQTQGQESELEKTQKQELESAAPVQERDLFKESTSKKKSNPIQQQKKKQQQRQKQQKHIMQLQQQQQQFIQQYIKEMSESLHQMSLEDLIFQIGLDGDGPFMSLENPHFVNSKKILCSIPDSLDLFNPKDMAKVDEIYAKLNKLDSNPQMHQKFLKRFFFDYNNDLILLSQHLRGISSKFKQLRRNETDKFKPESTIYELIHDKMKYAYNVVGFDRSCLGMPLRSNMETGVYPREFIQDLPHFDHKIHLKKTDFNFAEKDACINVDPNKVTPLKDLYDYENRDFNRHDEYNNDDDDDEGSRRGKGGGVYSTLETKTGVKYTHKATHQYLSDNLGLPRQYIPIKNCYSYRRLKLNNHQITNRIEQEIRIMKKLLTDEIKATIESSNIVLMSTNQTFHQDAIKSNQYILCEIKDKLPGTIFIWKSFSILPLYFILPLTKRRERTLITHLYKLFLINLEDYINILFKIKYDHTRDVTKFMKTLLKNIGHTIQFRLWRYFKINKRTISSSAAAAAAISSLNSSISLPLLKSKYKQKQAVVYSPFTDSCFKRIYWIKRGQSEGDERQLRRGAKKVDFAVIGEDLIE</sequence>
<feature type="region of interest" description="Disordered" evidence="1">
    <location>
        <begin position="46"/>
        <end position="214"/>
    </location>
</feature>
<dbReference type="GeneID" id="73381549"/>
<dbReference type="Proteomes" id="UP001202479">
    <property type="component" value="Unassembled WGS sequence"/>
</dbReference>
<feature type="region of interest" description="Disordered" evidence="1">
    <location>
        <begin position="439"/>
        <end position="462"/>
    </location>
</feature>
<organism evidence="2 3">
    <name type="scientific">Candida oxycetoniae</name>
    <dbReference type="NCBI Taxonomy" id="497107"/>
    <lineage>
        <taxon>Eukaryota</taxon>
        <taxon>Fungi</taxon>
        <taxon>Dikarya</taxon>
        <taxon>Ascomycota</taxon>
        <taxon>Saccharomycotina</taxon>
        <taxon>Pichiomycetes</taxon>
        <taxon>Debaryomycetaceae</taxon>
        <taxon>Candida/Lodderomyces clade</taxon>
        <taxon>Candida</taxon>
    </lineage>
</organism>
<proteinExistence type="predicted"/>
<protein>
    <submittedName>
        <fullName evidence="2">Uncharacterized protein</fullName>
    </submittedName>
</protein>
<comment type="caution">
    <text evidence="2">The sequence shown here is derived from an EMBL/GenBank/DDBJ whole genome shotgun (WGS) entry which is preliminary data.</text>
</comment>
<evidence type="ECO:0000256" key="1">
    <source>
        <dbReference type="SAM" id="MobiDB-lite"/>
    </source>
</evidence>
<name>A0AAI9SUX7_9ASCO</name>
<dbReference type="EMBL" id="JAHUZD010000128">
    <property type="protein sequence ID" value="KAI3403346.2"/>
    <property type="molecule type" value="Genomic_DNA"/>
</dbReference>
<feature type="compositionally biased region" description="Basic and acidic residues" evidence="1">
    <location>
        <begin position="179"/>
        <end position="189"/>
    </location>
</feature>
<feature type="compositionally biased region" description="Basic and acidic residues" evidence="1">
    <location>
        <begin position="140"/>
        <end position="153"/>
    </location>
</feature>
<accession>A0AAI9SUX7</accession>
<evidence type="ECO:0000313" key="3">
    <source>
        <dbReference type="Proteomes" id="UP001202479"/>
    </source>
</evidence>